<evidence type="ECO:0000256" key="3">
    <source>
        <dbReference type="ARBA" id="ARBA00022723"/>
    </source>
</evidence>
<dbReference type="GO" id="GO:0003677">
    <property type="term" value="F:DNA binding"/>
    <property type="evidence" value="ECO:0007669"/>
    <property type="project" value="UniProtKB-KW"/>
</dbReference>
<dbReference type="GO" id="GO:0006310">
    <property type="term" value="P:DNA recombination"/>
    <property type="evidence" value="ECO:0007669"/>
    <property type="project" value="UniProtKB-KW"/>
</dbReference>
<dbReference type="InterPro" id="IPR021027">
    <property type="entry name" value="Transposase_put_HTH"/>
</dbReference>
<organism evidence="11 12">
    <name type="scientific">Acrocarpospora phusangensis</name>
    <dbReference type="NCBI Taxonomy" id="1070424"/>
    <lineage>
        <taxon>Bacteria</taxon>
        <taxon>Bacillati</taxon>
        <taxon>Actinomycetota</taxon>
        <taxon>Actinomycetes</taxon>
        <taxon>Streptosporangiales</taxon>
        <taxon>Streptosporangiaceae</taxon>
        <taxon>Acrocarpospora</taxon>
    </lineage>
</organism>
<dbReference type="GO" id="GO:0032196">
    <property type="term" value="P:transposition"/>
    <property type="evidence" value="ECO:0007669"/>
    <property type="project" value="UniProtKB-KW"/>
</dbReference>
<accession>A0A919UMZ7</accession>
<dbReference type="Pfam" id="PF12323">
    <property type="entry name" value="HTH_OrfB_IS605"/>
    <property type="match status" value="1"/>
</dbReference>
<evidence type="ECO:0000256" key="7">
    <source>
        <dbReference type="SAM" id="MobiDB-lite"/>
    </source>
</evidence>
<feature type="compositionally biased region" description="Basic residues" evidence="7">
    <location>
        <begin position="388"/>
        <end position="402"/>
    </location>
</feature>
<evidence type="ECO:0000256" key="4">
    <source>
        <dbReference type="ARBA" id="ARBA00022833"/>
    </source>
</evidence>
<evidence type="ECO:0000256" key="5">
    <source>
        <dbReference type="ARBA" id="ARBA00023125"/>
    </source>
</evidence>
<evidence type="ECO:0000313" key="12">
    <source>
        <dbReference type="Proteomes" id="UP000640052"/>
    </source>
</evidence>
<evidence type="ECO:0000256" key="6">
    <source>
        <dbReference type="ARBA" id="ARBA00023172"/>
    </source>
</evidence>
<feature type="domain" description="Cas12f1-like TNB" evidence="9">
    <location>
        <begin position="313"/>
        <end position="370"/>
    </location>
</feature>
<keyword evidence="12" id="KW-1185">Reference proteome</keyword>
<comment type="caution">
    <text evidence="11">The sequence shown here is derived from an EMBL/GenBank/DDBJ whole genome shotgun (WGS) entry which is preliminary data.</text>
</comment>
<keyword evidence="2" id="KW-0815">Transposition</keyword>
<dbReference type="EMBL" id="BOOA01000013">
    <property type="protein sequence ID" value="GIH23823.1"/>
    <property type="molecule type" value="Genomic_DNA"/>
</dbReference>
<keyword evidence="4" id="KW-0862">Zinc</keyword>
<name>A0A919UMZ7_9ACTN</name>
<dbReference type="GO" id="GO:0046872">
    <property type="term" value="F:metal ion binding"/>
    <property type="evidence" value="ECO:0007669"/>
    <property type="project" value="UniProtKB-KW"/>
</dbReference>
<keyword evidence="6" id="KW-0233">DNA recombination</keyword>
<dbReference type="Proteomes" id="UP000640052">
    <property type="component" value="Unassembled WGS sequence"/>
</dbReference>
<dbReference type="NCBIfam" id="NF040570">
    <property type="entry name" value="guided_TnpB"/>
    <property type="match status" value="1"/>
</dbReference>
<evidence type="ECO:0000259" key="9">
    <source>
        <dbReference type="Pfam" id="PF07282"/>
    </source>
</evidence>
<evidence type="ECO:0000313" key="11">
    <source>
        <dbReference type="EMBL" id="GIH23823.1"/>
    </source>
</evidence>
<proteinExistence type="inferred from homology"/>
<dbReference type="AlphaFoldDB" id="A0A919UMZ7"/>
<feature type="region of interest" description="Disordered" evidence="7">
    <location>
        <begin position="385"/>
        <end position="412"/>
    </location>
</feature>
<feature type="domain" description="Probable transposase IS891/IS1136/IS1341" evidence="8">
    <location>
        <begin position="169"/>
        <end position="276"/>
    </location>
</feature>
<evidence type="ECO:0000259" key="10">
    <source>
        <dbReference type="Pfam" id="PF12323"/>
    </source>
</evidence>
<gene>
    <name evidence="11" type="primary">ydcM_1</name>
    <name evidence="11" type="ORF">Aph01nite_21330</name>
</gene>
<protein>
    <submittedName>
        <fullName evidence="11">Transposase</fullName>
    </submittedName>
</protein>
<keyword evidence="3" id="KW-0479">Metal-binding</keyword>
<feature type="domain" description="Transposase putative helix-turn-helix" evidence="10">
    <location>
        <begin position="1"/>
        <end position="43"/>
    </location>
</feature>
<reference evidence="11" key="1">
    <citation type="submission" date="2021-01" db="EMBL/GenBank/DDBJ databases">
        <title>Whole genome shotgun sequence of Acrocarpospora phusangensis NBRC 108782.</title>
        <authorList>
            <person name="Komaki H."/>
            <person name="Tamura T."/>
        </authorList>
    </citation>
    <scope>NUCLEOTIDE SEQUENCE</scope>
    <source>
        <strain evidence="11">NBRC 108782</strain>
    </source>
</reference>
<dbReference type="Pfam" id="PF01385">
    <property type="entry name" value="OrfB_IS605"/>
    <property type="match status" value="1"/>
</dbReference>
<evidence type="ECO:0000259" key="8">
    <source>
        <dbReference type="Pfam" id="PF01385"/>
    </source>
</evidence>
<evidence type="ECO:0000256" key="2">
    <source>
        <dbReference type="ARBA" id="ARBA00022578"/>
    </source>
</evidence>
<dbReference type="RefSeq" id="WP_204040605.1">
    <property type="nucleotide sequence ID" value="NZ_BOOA01000013.1"/>
</dbReference>
<dbReference type="Pfam" id="PF07282">
    <property type="entry name" value="Cas12f1-like_TNB"/>
    <property type="match status" value="1"/>
</dbReference>
<dbReference type="InterPro" id="IPR010095">
    <property type="entry name" value="Cas12f1-like_TNB"/>
</dbReference>
<dbReference type="InterPro" id="IPR001959">
    <property type="entry name" value="Transposase"/>
</dbReference>
<comment type="similarity">
    <text evidence="1">In the C-terminal section; belongs to the transposase 35 family.</text>
</comment>
<evidence type="ECO:0000256" key="1">
    <source>
        <dbReference type="ARBA" id="ARBA00008761"/>
    </source>
</evidence>
<keyword evidence="5" id="KW-0238">DNA-binding</keyword>
<feature type="compositionally biased region" description="Low complexity" evidence="7">
    <location>
        <begin position="403"/>
        <end position="412"/>
    </location>
</feature>
<sequence>MLAGRRYRAEFTPEQAEFAEQIGGICRSVWNTALEQRRAYRRRGAFIGYAEQCRQLADAKADFGWLAEAPSHCLQQTLKDLDQACRTHGAWKVRWRSGHGWSPSFRFPDAKQILVERLARTWGRVKLPKLGWVRFRWSRPLGGMPRSATITRDGRHWYISFLVEDGTTTPRTHARPDCSVGVDRGVASAAVTSDGEFFDREFITAGEAERYRRLQRRLARAPKGSNRRRAVIAELGTVMRRVRHRRADFNAQTAHALTSRYGTIVLEDLSTRNMTASAKGTNQQPGAKVAQKRGLNRAILDKGWHGLELAARSAARHKGSALIKVPAMYTSQTCSACRMVDAVSRESQAWFACASCGHAEHADVNAAKNIKAAGLAVSGRGDLAVGRSVKRQPPRPRARRHAASAARGIPLL</sequence>